<protein>
    <submittedName>
        <fullName evidence="3">Uncharacterized protein</fullName>
    </submittedName>
</protein>
<organism evidence="3 4">
    <name type="scientific">Agathobacter rectalis</name>
    <dbReference type="NCBI Taxonomy" id="39491"/>
    <lineage>
        <taxon>Bacteria</taxon>
        <taxon>Bacillati</taxon>
        <taxon>Bacillota</taxon>
        <taxon>Clostridia</taxon>
        <taxon>Lachnospirales</taxon>
        <taxon>Lachnospiraceae</taxon>
        <taxon>Agathobacter</taxon>
    </lineage>
</organism>
<evidence type="ECO:0000313" key="3">
    <source>
        <dbReference type="EMBL" id="RHL75774.1"/>
    </source>
</evidence>
<reference evidence="4 5" key="1">
    <citation type="submission" date="2018-08" db="EMBL/GenBank/DDBJ databases">
        <title>A genome reference for cultivated species of the human gut microbiota.</title>
        <authorList>
            <person name="Zou Y."/>
            <person name="Xue W."/>
            <person name="Luo G."/>
        </authorList>
    </citation>
    <scope>NUCLEOTIDE SEQUENCE [LARGE SCALE GENOMIC DNA]</scope>
    <source>
        <strain evidence="3 4">AF36-2BH</strain>
        <strain evidence="2 5">AM48-7</strain>
        <strain evidence="1 6">AM54-25XD</strain>
    </source>
</reference>
<dbReference type="EMBL" id="QSDV01000032">
    <property type="protein sequence ID" value="RGZ16146.1"/>
    <property type="molecule type" value="Genomic_DNA"/>
</dbReference>
<dbReference type="AlphaFoldDB" id="A0A396FP04"/>
<evidence type="ECO:0000313" key="1">
    <source>
        <dbReference type="EMBL" id="RGZ16146.1"/>
    </source>
</evidence>
<dbReference type="EMBL" id="QRPB01000025">
    <property type="protein sequence ID" value="RHL75774.1"/>
    <property type="molecule type" value="Genomic_DNA"/>
</dbReference>
<evidence type="ECO:0000313" key="6">
    <source>
        <dbReference type="Proteomes" id="UP000285209"/>
    </source>
</evidence>
<name>A0A396FP04_9FIRM</name>
<gene>
    <name evidence="3" type="ORF">DW001_15000</name>
    <name evidence="2" type="ORF">DW975_14470</name>
    <name evidence="1" type="ORF">DXA03_12840</name>
</gene>
<evidence type="ECO:0000313" key="4">
    <source>
        <dbReference type="Proteomes" id="UP000266698"/>
    </source>
</evidence>
<accession>A0A396FP04</accession>
<dbReference type="Proteomes" id="UP000283431">
    <property type="component" value="Unassembled WGS sequence"/>
</dbReference>
<dbReference type="Proteomes" id="UP000266698">
    <property type="component" value="Unassembled WGS sequence"/>
</dbReference>
<proteinExistence type="predicted"/>
<evidence type="ECO:0000313" key="2">
    <source>
        <dbReference type="EMBL" id="RGZ73783.1"/>
    </source>
</evidence>
<evidence type="ECO:0000313" key="5">
    <source>
        <dbReference type="Proteomes" id="UP000283431"/>
    </source>
</evidence>
<comment type="caution">
    <text evidence="3">The sequence shown here is derived from an EMBL/GenBank/DDBJ whole genome shotgun (WGS) entry which is preliminary data.</text>
</comment>
<dbReference type="Proteomes" id="UP000285209">
    <property type="component" value="Unassembled WGS sequence"/>
</dbReference>
<dbReference type="EMBL" id="QSEN01000041">
    <property type="protein sequence ID" value="RGZ73783.1"/>
    <property type="molecule type" value="Genomic_DNA"/>
</dbReference>
<sequence>MDKKVYNKIELQYIKEKDIIIFQQLRNGIMGQTMNLPGKGGCKISVAAYRLSQKVVGFN</sequence>